<accession>A0ABP6PPM7</accession>
<evidence type="ECO:0000313" key="3">
    <source>
        <dbReference type="Proteomes" id="UP001501866"/>
    </source>
</evidence>
<sequence length="92" mass="10425">MLRLLSSSHRASAADILEHSVEVRRRMEVVTAGVVLIARRRIPWESLGRILSIGPETARHAYHERLVQRRLDDYAPPPGPHLNPGGHRPRRG</sequence>
<dbReference type="EMBL" id="BAAAUH010000028">
    <property type="protein sequence ID" value="GAA3185252.1"/>
    <property type="molecule type" value="Genomic_DNA"/>
</dbReference>
<name>A0ABP6PPM7_9ACTN</name>
<evidence type="ECO:0000313" key="2">
    <source>
        <dbReference type="EMBL" id="GAA3185252.1"/>
    </source>
</evidence>
<comment type="caution">
    <text evidence="2">The sequence shown here is derived from an EMBL/GenBank/DDBJ whole genome shotgun (WGS) entry which is preliminary data.</text>
</comment>
<feature type="region of interest" description="Disordered" evidence="1">
    <location>
        <begin position="69"/>
        <end position="92"/>
    </location>
</feature>
<proteinExistence type="predicted"/>
<organism evidence="2 3">
    <name type="scientific">Streptomyces virens</name>
    <dbReference type="NCBI Taxonomy" id="285572"/>
    <lineage>
        <taxon>Bacteria</taxon>
        <taxon>Bacillati</taxon>
        <taxon>Actinomycetota</taxon>
        <taxon>Actinomycetes</taxon>
        <taxon>Kitasatosporales</taxon>
        <taxon>Streptomycetaceae</taxon>
        <taxon>Streptomyces</taxon>
    </lineage>
</organism>
<evidence type="ECO:0008006" key="4">
    <source>
        <dbReference type="Google" id="ProtNLM"/>
    </source>
</evidence>
<evidence type="ECO:0000256" key="1">
    <source>
        <dbReference type="SAM" id="MobiDB-lite"/>
    </source>
</evidence>
<reference evidence="3" key="1">
    <citation type="journal article" date="2019" name="Int. J. Syst. Evol. Microbiol.">
        <title>The Global Catalogue of Microorganisms (GCM) 10K type strain sequencing project: providing services to taxonomists for standard genome sequencing and annotation.</title>
        <authorList>
            <consortium name="The Broad Institute Genomics Platform"/>
            <consortium name="The Broad Institute Genome Sequencing Center for Infectious Disease"/>
            <person name="Wu L."/>
            <person name="Ma J."/>
        </authorList>
    </citation>
    <scope>NUCLEOTIDE SEQUENCE [LARGE SCALE GENOMIC DNA]</scope>
    <source>
        <strain evidence="3">JCM 9095</strain>
    </source>
</reference>
<gene>
    <name evidence="2" type="ORF">GCM10010451_38090</name>
</gene>
<keyword evidence="3" id="KW-1185">Reference proteome</keyword>
<dbReference type="Proteomes" id="UP001501866">
    <property type="component" value="Unassembled WGS sequence"/>
</dbReference>
<protein>
    <recommendedName>
        <fullName evidence="4">Transposase</fullName>
    </recommendedName>
</protein>